<evidence type="ECO:0000256" key="9">
    <source>
        <dbReference type="ARBA" id="ARBA00023136"/>
    </source>
</evidence>
<evidence type="ECO:0000313" key="12">
    <source>
        <dbReference type="EMBL" id="XAH74036.1"/>
    </source>
</evidence>
<dbReference type="RefSeq" id="WP_342757632.1">
    <property type="nucleotide sequence ID" value="NZ_CP146256.1"/>
</dbReference>
<gene>
    <name evidence="12" type="ORF">V6984_21460</name>
</gene>
<dbReference type="PROSITE" id="PS00211">
    <property type="entry name" value="ABC_TRANSPORTER_1"/>
    <property type="match status" value="1"/>
</dbReference>
<keyword evidence="8" id="KW-1278">Translocase</keyword>
<evidence type="ECO:0000313" key="13">
    <source>
        <dbReference type="Proteomes" id="UP001451571"/>
    </source>
</evidence>
<evidence type="ECO:0000256" key="7">
    <source>
        <dbReference type="ARBA" id="ARBA00022840"/>
    </source>
</evidence>
<protein>
    <submittedName>
        <fullName evidence="12">Energy-coupling factor ABC transporter ATP-binding protein</fullName>
    </submittedName>
</protein>
<evidence type="ECO:0000256" key="3">
    <source>
        <dbReference type="ARBA" id="ARBA00022448"/>
    </source>
</evidence>
<evidence type="ECO:0000256" key="2">
    <source>
        <dbReference type="ARBA" id="ARBA00005417"/>
    </source>
</evidence>
<evidence type="ECO:0000256" key="10">
    <source>
        <dbReference type="ARBA" id="ARBA00025157"/>
    </source>
</evidence>
<dbReference type="InterPro" id="IPR003593">
    <property type="entry name" value="AAA+_ATPase"/>
</dbReference>
<name>A0ABZ3EUX4_9FIRM</name>
<dbReference type="InterPro" id="IPR003439">
    <property type="entry name" value="ABC_transporter-like_ATP-bd"/>
</dbReference>
<dbReference type="PANTHER" id="PTHR43553">
    <property type="entry name" value="HEAVY METAL TRANSPORTER"/>
    <property type="match status" value="1"/>
</dbReference>
<dbReference type="InterPro" id="IPR017871">
    <property type="entry name" value="ABC_transporter-like_CS"/>
</dbReference>
<keyword evidence="7 12" id="KW-0067">ATP-binding</keyword>
<keyword evidence="13" id="KW-1185">Reference proteome</keyword>
<dbReference type="InterPro" id="IPR027417">
    <property type="entry name" value="P-loop_NTPase"/>
</dbReference>
<evidence type="ECO:0000256" key="5">
    <source>
        <dbReference type="ARBA" id="ARBA00022737"/>
    </source>
</evidence>
<evidence type="ECO:0000256" key="6">
    <source>
        <dbReference type="ARBA" id="ARBA00022741"/>
    </source>
</evidence>
<evidence type="ECO:0000256" key="4">
    <source>
        <dbReference type="ARBA" id="ARBA00022475"/>
    </source>
</evidence>
<dbReference type="PROSITE" id="PS50893">
    <property type="entry name" value="ABC_TRANSPORTER_2"/>
    <property type="match status" value="2"/>
</dbReference>
<proteinExistence type="inferred from homology"/>
<dbReference type="Gene3D" id="3.40.50.300">
    <property type="entry name" value="P-loop containing nucleotide triphosphate hydrolases"/>
    <property type="match status" value="2"/>
</dbReference>
<evidence type="ECO:0000256" key="8">
    <source>
        <dbReference type="ARBA" id="ARBA00022967"/>
    </source>
</evidence>
<organism evidence="12 13">
    <name type="scientific">Kineothrix sedimenti</name>
    <dbReference type="NCBI Taxonomy" id="3123317"/>
    <lineage>
        <taxon>Bacteria</taxon>
        <taxon>Bacillati</taxon>
        <taxon>Bacillota</taxon>
        <taxon>Clostridia</taxon>
        <taxon>Lachnospirales</taxon>
        <taxon>Lachnospiraceae</taxon>
        <taxon>Kineothrix</taxon>
    </lineage>
</organism>
<comment type="function">
    <text evidence="10">Probably part of an ABC transporter complex. Responsible for energy coupling to the transport system.</text>
</comment>
<keyword evidence="4" id="KW-1003">Cell membrane</keyword>
<evidence type="ECO:0000259" key="11">
    <source>
        <dbReference type="PROSITE" id="PS50893"/>
    </source>
</evidence>
<keyword evidence="6" id="KW-0547">Nucleotide-binding</keyword>
<comment type="subcellular location">
    <subcellularLocation>
        <location evidence="1">Cell membrane</location>
        <topology evidence="1">Peripheral membrane protein</topology>
    </subcellularLocation>
</comment>
<feature type="domain" description="ABC transporter" evidence="11">
    <location>
        <begin position="267"/>
        <end position="491"/>
    </location>
</feature>
<dbReference type="GO" id="GO:0005524">
    <property type="term" value="F:ATP binding"/>
    <property type="evidence" value="ECO:0007669"/>
    <property type="project" value="UniProtKB-KW"/>
</dbReference>
<reference evidence="12 13" key="1">
    <citation type="submission" date="2024-02" db="EMBL/GenBank/DDBJ databases">
        <title>Bacterial strain from lacustrine sediment.</title>
        <authorList>
            <person name="Petit C."/>
            <person name="Fadhlaoui K."/>
        </authorList>
    </citation>
    <scope>NUCLEOTIDE SEQUENCE [LARGE SCALE GENOMIC DNA]</scope>
    <source>
        <strain evidence="12 13">IPX-CK</strain>
    </source>
</reference>
<dbReference type="EMBL" id="CP146256">
    <property type="protein sequence ID" value="XAH74036.1"/>
    <property type="molecule type" value="Genomic_DNA"/>
</dbReference>
<dbReference type="SUPFAM" id="SSF52540">
    <property type="entry name" value="P-loop containing nucleoside triphosphate hydrolases"/>
    <property type="match status" value="2"/>
</dbReference>
<keyword evidence="5" id="KW-0677">Repeat</keyword>
<dbReference type="CDD" id="cd03225">
    <property type="entry name" value="ABC_cobalt_CbiO_domain1"/>
    <property type="match status" value="1"/>
</dbReference>
<sequence length="494" mass="55199">MINLRNVSFSYAGSEWERGIRNINLSVGKGEVVLLCGESGCGKTTVTRLINGLIPHYYEGQMSGEVLIGEQKIHELPLHETSRLVGSVFQNPRSQFFSVSTTSEIAFGCENMALPVPEIFRRIDQTVREFKIESLMNRSIFKLSGGEKQKIACASVAACDPPIFVLDEPSSNMDMDAVEELRRIIEIWKRKGKTIIIAEHRLYYLRELIDRVIYMKDGVIAGEYTARAFRALPPEKLTEMGLRPLSLSGIVRKYATMPESNETMTLLGFSYSYKHAASTRAALNMKNFSIPRNAIIAIVGKNGAGKSTFARCLCGLEKNFGGTVEEENQALRSKQLLKKSYMVMQDVNHQLFTESVLDEVLLSMKNEQEASAGHILDSLDLLPLKELHPMSLSGGQKQRVAIAGAVGSEREIIIFDEPTSGLDIYHMKEVALNIERLKMQGKTVFVITHDLELVMECCNHVLHFENGKVIGNYPLNSEGCKKLRLFFGHIPASD</sequence>
<keyword evidence="3" id="KW-0813">Transport</keyword>
<dbReference type="PANTHER" id="PTHR43553:SF23">
    <property type="entry name" value="ABC TRANSPORTER ATP-BINDING COMPONENT"/>
    <property type="match status" value="1"/>
</dbReference>
<comment type="similarity">
    <text evidence="2">Belongs to the ABC transporter superfamily.</text>
</comment>
<accession>A0ABZ3EUX4</accession>
<dbReference type="Pfam" id="PF00005">
    <property type="entry name" value="ABC_tran"/>
    <property type="match status" value="2"/>
</dbReference>
<evidence type="ECO:0000256" key="1">
    <source>
        <dbReference type="ARBA" id="ARBA00004202"/>
    </source>
</evidence>
<dbReference type="CDD" id="cd03226">
    <property type="entry name" value="ABC_cobalt_CbiO_domain2"/>
    <property type="match status" value="1"/>
</dbReference>
<dbReference type="Proteomes" id="UP001451571">
    <property type="component" value="Chromosome"/>
</dbReference>
<keyword evidence="9" id="KW-0472">Membrane</keyword>
<dbReference type="InterPro" id="IPR050095">
    <property type="entry name" value="ECF_ABC_transporter_ATP-bd"/>
</dbReference>
<dbReference type="SMART" id="SM00382">
    <property type="entry name" value="AAA"/>
    <property type="match status" value="2"/>
</dbReference>
<feature type="domain" description="ABC transporter" evidence="11">
    <location>
        <begin position="2"/>
        <end position="242"/>
    </location>
</feature>
<dbReference type="InterPro" id="IPR015856">
    <property type="entry name" value="ABC_transpr_CbiO/EcfA_su"/>
</dbReference>